<protein>
    <submittedName>
        <fullName evidence="2">DUF19 domain-containing protein</fullName>
    </submittedName>
</protein>
<dbReference type="WBParaSite" id="RSKR_0001087200.1">
    <property type="protein sequence ID" value="RSKR_0001087200.1"/>
    <property type="gene ID" value="RSKR_0001087200"/>
</dbReference>
<evidence type="ECO:0000313" key="1">
    <source>
        <dbReference type="Proteomes" id="UP000095286"/>
    </source>
</evidence>
<reference evidence="2" key="1">
    <citation type="submission" date="2016-11" db="UniProtKB">
        <authorList>
            <consortium name="WormBaseParasite"/>
        </authorList>
    </citation>
    <scope>IDENTIFICATION</scope>
    <source>
        <strain evidence="2">KR3021</strain>
    </source>
</reference>
<dbReference type="Proteomes" id="UP000095286">
    <property type="component" value="Unplaced"/>
</dbReference>
<evidence type="ECO:0000313" key="2">
    <source>
        <dbReference type="WBParaSite" id="RSKR_0001087200.1"/>
    </source>
</evidence>
<name>A0AC35UES1_9BILA</name>
<accession>A0AC35UES1</accession>
<proteinExistence type="predicted"/>
<organism evidence="1 2">
    <name type="scientific">Rhabditophanes sp. KR3021</name>
    <dbReference type="NCBI Taxonomy" id="114890"/>
    <lineage>
        <taxon>Eukaryota</taxon>
        <taxon>Metazoa</taxon>
        <taxon>Ecdysozoa</taxon>
        <taxon>Nematoda</taxon>
        <taxon>Chromadorea</taxon>
        <taxon>Rhabditida</taxon>
        <taxon>Tylenchina</taxon>
        <taxon>Panagrolaimomorpha</taxon>
        <taxon>Strongyloidoidea</taxon>
        <taxon>Alloionematidae</taxon>
        <taxon>Rhabditophanes</taxon>
    </lineage>
</organism>
<sequence length="240" mass="27319">MLQFLVFLIVSFTLANGEQLGLYNHHTVLDAFAAQPINNVENPNNAIAYNINCPENNFLHCQLQFNNVYNIAPNDDWRNILDIEKTVFTNLMISKKTFLTGCQARKQFYQCNGDKYTTCINRYHLFSRVTNTADIPAAYAYPAFWNRFDFICGGGFGIAIDEFYALTSLKAHSDAEQCALQFGQNMANQLNSLCDNTQTYMTCMQTHFIANSDKTLGWFACEDARTSFALDCPNLRCTIY</sequence>